<sequence>MREVIGAQGEVTIIKIDALPDNMDTKPVERHGAKGYIISHSEQGHHHCLSGGDVLERTSGVPVGMQILYAVLAAPQRFFQDAAHPHGEYELNPGIYEMRIAREYDPFAEQARRVAD</sequence>
<proteinExistence type="predicted"/>
<protein>
    <submittedName>
        <fullName evidence="1">Uncharacterized protein</fullName>
    </submittedName>
</protein>
<keyword evidence="2" id="KW-1185">Reference proteome</keyword>
<dbReference type="RefSeq" id="WP_184698627.1">
    <property type="nucleotide sequence ID" value="NZ_BAABEG010000001.1"/>
</dbReference>
<organism evidence="1 2">
    <name type="scientific">Aminobacter aganoensis</name>
    <dbReference type="NCBI Taxonomy" id="83264"/>
    <lineage>
        <taxon>Bacteria</taxon>
        <taxon>Pseudomonadati</taxon>
        <taxon>Pseudomonadota</taxon>
        <taxon>Alphaproteobacteria</taxon>
        <taxon>Hyphomicrobiales</taxon>
        <taxon>Phyllobacteriaceae</taxon>
        <taxon>Aminobacter</taxon>
    </lineage>
</organism>
<dbReference type="AlphaFoldDB" id="A0A7X0F5W2"/>
<accession>A0A7X0F5W2</accession>
<evidence type="ECO:0000313" key="2">
    <source>
        <dbReference type="Proteomes" id="UP000536262"/>
    </source>
</evidence>
<gene>
    <name evidence="1" type="ORF">GGR00_001296</name>
</gene>
<evidence type="ECO:0000313" key="1">
    <source>
        <dbReference type="EMBL" id="MBB6353528.1"/>
    </source>
</evidence>
<reference evidence="1 2" key="1">
    <citation type="submission" date="2020-08" db="EMBL/GenBank/DDBJ databases">
        <title>Genomic Encyclopedia of Type Strains, Phase IV (KMG-IV): sequencing the most valuable type-strain genomes for metagenomic binning, comparative biology and taxonomic classification.</title>
        <authorList>
            <person name="Goeker M."/>
        </authorList>
    </citation>
    <scope>NUCLEOTIDE SEQUENCE [LARGE SCALE GENOMIC DNA]</scope>
    <source>
        <strain evidence="1 2">DSM 7051</strain>
    </source>
</reference>
<name>A0A7X0F5W2_9HYPH</name>
<dbReference type="EMBL" id="JACHOU010000002">
    <property type="protein sequence ID" value="MBB6353528.1"/>
    <property type="molecule type" value="Genomic_DNA"/>
</dbReference>
<dbReference type="Proteomes" id="UP000536262">
    <property type="component" value="Unassembled WGS sequence"/>
</dbReference>
<comment type="caution">
    <text evidence="1">The sequence shown here is derived from an EMBL/GenBank/DDBJ whole genome shotgun (WGS) entry which is preliminary data.</text>
</comment>